<dbReference type="EMBL" id="JASCZI010060778">
    <property type="protein sequence ID" value="MED6135934.1"/>
    <property type="molecule type" value="Genomic_DNA"/>
</dbReference>
<keyword evidence="4" id="KW-1185">Reference proteome</keyword>
<organism evidence="3 4">
    <name type="scientific">Stylosanthes scabra</name>
    <dbReference type="NCBI Taxonomy" id="79078"/>
    <lineage>
        <taxon>Eukaryota</taxon>
        <taxon>Viridiplantae</taxon>
        <taxon>Streptophyta</taxon>
        <taxon>Embryophyta</taxon>
        <taxon>Tracheophyta</taxon>
        <taxon>Spermatophyta</taxon>
        <taxon>Magnoliopsida</taxon>
        <taxon>eudicotyledons</taxon>
        <taxon>Gunneridae</taxon>
        <taxon>Pentapetalae</taxon>
        <taxon>rosids</taxon>
        <taxon>fabids</taxon>
        <taxon>Fabales</taxon>
        <taxon>Fabaceae</taxon>
        <taxon>Papilionoideae</taxon>
        <taxon>50 kb inversion clade</taxon>
        <taxon>dalbergioids sensu lato</taxon>
        <taxon>Dalbergieae</taxon>
        <taxon>Pterocarpus clade</taxon>
        <taxon>Stylosanthes</taxon>
    </lineage>
</organism>
<evidence type="ECO:0000313" key="4">
    <source>
        <dbReference type="Proteomes" id="UP001341840"/>
    </source>
</evidence>
<comment type="caution">
    <text evidence="3">The sequence shown here is derived from an EMBL/GenBank/DDBJ whole genome shotgun (WGS) entry which is preliminary data.</text>
</comment>
<proteinExistence type="predicted"/>
<protein>
    <recommendedName>
        <fullName evidence="2">Replication factor A C-terminal domain-containing protein</fullName>
    </recommendedName>
</protein>
<dbReference type="SUPFAM" id="SSF50249">
    <property type="entry name" value="Nucleic acid-binding proteins"/>
    <property type="match status" value="1"/>
</dbReference>
<evidence type="ECO:0000259" key="2">
    <source>
        <dbReference type="Pfam" id="PF08646"/>
    </source>
</evidence>
<name>A0ABU6SIP6_9FABA</name>
<feature type="compositionally biased region" description="Basic residues" evidence="1">
    <location>
        <begin position="231"/>
        <end position="241"/>
    </location>
</feature>
<dbReference type="Proteomes" id="UP001341840">
    <property type="component" value="Unassembled WGS sequence"/>
</dbReference>
<dbReference type="Gene3D" id="2.40.50.140">
    <property type="entry name" value="Nucleic acid-binding proteins"/>
    <property type="match status" value="1"/>
</dbReference>
<feature type="domain" description="Replication factor A C-terminal" evidence="2">
    <location>
        <begin position="19"/>
        <end position="147"/>
    </location>
</feature>
<dbReference type="Pfam" id="PF08646">
    <property type="entry name" value="Rep_fac-A_C"/>
    <property type="match status" value="1"/>
</dbReference>
<feature type="region of interest" description="Disordered" evidence="1">
    <location>
        <begin position="190"/>
        <end position="241"/>
    </location>
</feature>
<reference evidence="3 4" key="1">
    <citation type="journal article" date="2023" name="Plants (Basel)">
        <title>Bridging the Gap: Combining Genomics and Transcriptomics Approaches to Understand Stylosanthes scabra, an Orphan Legume from the Brazilian Caatinga.</title>
        <authorList>
            <person name="Ferreira-Neto J.R.C."/>
            <person name="da Silva M.D."/>
            <person name="Binneck E."/>
            <person name="de Melo N.F."/>
            <person name="da Silva R.H."/>
            <person name="de Melo A.L.T.M."/>
            <person name="Pandolfi V."/>
            <person name="Bustamante F.O."/>
            <person name="Brasileiro-Vidal A.C."/>
            <person name="Benko-Iseppon A.M."/>
        </authorList>
    </citation>
    <scope>NUCLEOTIDE SEQUENCE [LARGE SCALE GENOMIC DNA]</scope>
    <source>
        <tissue evidence="3">Leaves</tissue>
    </source>
</reference>
<gene>
    <name evidence="3" type="ORF">PIB30_051380</name>
</gene>
<sequence length="241" mass="26430">MKIEDVIKCTEECKPWIAASIVALNNGMHDCYYTACADCGKNVECAPNGIYVCIAEKCGHTSNKPRSKFKVEVIVYDGTACLNLLMWDTQVIQLCGKRADQVAKEDMEELGYPPTLDNLIESSALFKTNVKLNNIEKDDRVYTVSNICEDDDLVRQHLPADFTSQANETVTELGGSNSVEDSEAVANLQNGIRDDSVSTRTPGKRPVADQTGGSSGVDEAELEGQLSTNKLSRRGVKKRML</sequence>
<evidence type="ECO:0000256" key="1">
    <source>
        <dbReference type="SAM" id="MobiDB-lite"/>
    </source>
</evidence>
<evidence type="ECO:0000313" key="3">
    <source>
        <dbReference type="EMBL" id="MED6135934.1"/>
    </source>
</evidence>
<accession>A0ABU6SIP6</accession>
<dbReference type="InterPro" id="IPR012340">
    <property type="entry name" value="NA-bd_OB-fold"/>
</dbReference>
<dbReference type="InterPro" id="IPR013955">
    <property type="entry name" value="Rep_factor-A_C"/>
</dbReference>